<comment type="caution">
    <text evidence="1">The sequence shown here is derived from an EMBL/GenBank/DDBJ whole genome shotgun (WGS) entry which is preliminary data.</text>
</comment>
<evidence type="ECO:0000313" key="1">
    <source>
        <dbReference type="EMBL" id="MDT7043672.1"/>
    </source>
</evidence>
<dbReference type="Proteomes" id="UP001250932">
    <property type="component" value="Unassembled WGS sequence"/>
</dbReference>
<accession>A0ABU3KB97</accession>
<protein>
    <submittedName>
        <fullName evidence="1">Uncharacterized protein</fullName>
    </submittedName>
</protein>
<organism evidence="1 2">
    <name type="scientific">Candidatus Nitronereus thalassa</name>
    <dbReference type="NCBI Taxonomy" id="3020898"/>
    <lineage>
        <taxon>Bacteria</taxon>
        <taxon>Pseudomonadati</taxon>
        <taxon>Nitrospirota</taxon>
        <taxon>Nitrospiria</taxon>
        <taxon>Nitrospirales</taxon>
        <taxon>Nitrospiraceae</taxon>
        <taxon>Candidatus Nitronereus</taxon>
    </lineage>
</organism>
<sequence>MNEFPSAQPGNTPYDGQIKCKLAHGLGYSVIIPDQLFLTGENVLWIQPLFFTACILARTDSNILCTIHIQISHGHQLEVRFSAQDFLRRFDDGAELYSCKIMGNPGLQEYCTGEAILEESIFLPLYHHTSEINRNSILQGSYYRASNWNVQGNKKLNNVGYVYFTCLDSIRTNDDLNQIAMSSNGSIVLLRDNGHPGIIGDLLTLHVYREKTENRTCSIRHLVEVSLLSPQHLLKHTLDEDIIPYYEIVKPFTYRIGLKTGERLQFRGDRISSWDSKIQRFDYAVIGDATTLNGLRAPFDEETTEQILKIEKPGPNSNILAFWFEHGNQDLYTTKKTNLQTFEHENEAN</sequence>
<proteinExistence type="predicted"/>
<name>A0ABU3KB97_9BACT</name>
<dbReference type="RefSeq" id="WP_313834237.1">
    <property type="nucleotide sequence ID" value="NZ_JAQOUE010000001.1"/>
</dbReference>
<reference evidence="1 2" key="1">
    <citation type="journal article" date="2023" name="ISME J.">
        <title>Cultivation and genomic characterization of novel and ubiquitous marine nitrite-oxidizing bacteria from the Nitrospirales.</title>
        <authorList>
            <person name="Mueller A.J."/>
            <person name="Daebeler A."/>
            <person name="Herbold C.W."/>
            <person name="Kirkegaard R.H."/>
            <person name="Daims H."/>
        </authorList>
    </citation>
    <scope>NUCLEOTIDE SEQUENCE [LARGE SCALE GENOMIC DNA]</scope>
    <source>
        <strain evidence="1 2">EB</strain>
    </source>
</reference>
<keyword evidence="2" id="KW-1185">Reference proteome</keyword>
<gene>
    <name evidence="1" type="ORF">PPG34_15060</name>
</gene>
<dbReference type="EMBL" id="JAQOUE010000001">
    <property type="protein sequence ID" value="MDT7043672.1"/>
    <property type="molecule type" value="Genomic_DNA"/>
</dbReference>
<evidence type="ECO:0000313" key="2">
    <source>
        <dbReference type="Proteomes" id="UP001250932"/>
    </source>
</evidence>